<keyword evidence="1" id="KW-0732">Signal</keyword>
<evidence type="ECO:0000313" key="4">
    <source>
        <dbReference type="Proteomes" id="UP000532746"/>
    </source>
</evidence>
<evidence type="ECO:0000256" key="1">
    <source>
        <dbReference type="SAM" id="SignalP"/>
    </source>
</evidence>
<dbReference type="Pfam" id="PF13568">
    <property type="entry name" value="OMP_b-brl_2"/>
    <property type="match status" value="1"/>
</dbReference>
<keyword evidence="4" id="KW-1185">Reference proteome</keyword>
<dbReference type="EMBL" id="JACHGG010000004">
    <property type="protein sequence ID" value="MBB6060409.1"/>
    <property type="molecule type" value="Genomic_DNA"/>
</dbReference>
<feature type="signal peptide" evidence="1">
    <location>
        <begin position="1"/>
        <end position="20"/>
    </location>
</feature>
<proteinExistence type="predicted"/>
<dbReference type="InterPro" id="IPR025665">
    <property type="entry name" value="Beta-barrel_OMP_2"/>
</dbReference>
<feature type="domain" description="Outer membrane protein beta-barrel" evidence="2">
    <location>
        <begin position="20"/>
        <end position="175"/>
    </location>
</feature>
<protein>
    <recommendedName>
        <fullName evidence="2">Outer membrane protein beta-barrel domain-containing protein</fullName>
    </recommendedName>
</protein>
<name>A0A7W9T4U1_9BACT</name>
<gene>
    <name evidence="3" type="ORF">HNQ93_003275</name>
</gene>
<comment type="caution">
    <text evidence="3">The sequence shown here is derived from an EMBL/GenBank/DDBJ whole genome shotgun (WGS) entry which is preliminary data.</text>
</comment>
<accession>A0A7W9T4U1</accession>
<evidence type="ECO:0000259" key="2">
    <source>
        <dbReference type="Pfam" id="PF13568"/>
    </source>
</evidence>
<organism evidence="3 4">
    <name type="scientific">Hymenobacter luteus</name>
    <dbReference type="NCBI Taxonomy" id="1411122"/>
    <lineage>
        <taxon>Bacteria</taxon>
        <taxon>Pseudomonadati</taxon>
        <taxon>Bacteroidota</taxon>
        <taxon>Cytophagia</taxon>
        <taxon>Cytophagales</taxon>
        <taxon>Hymenobacteraceae</taxon>
        <taxon>Hymenobacter</taxon>
    </lineage>
</organism>
<feature type="chain" id="PRO_5031037320" description="Outer membrane protein beta-barrel domain-containing protein" evidence="1">
    <location>
        <begin position="21"/>
        <end position="200"/>
    </location>
</feature>
<reference evidence="3 4" key="1">
    <citation type="submission" date="2020-08" db="EMBL/GenBank/DDBJ databases">
        <title>Genomic Encyclopedia of Type Strains, Phase IV (KMG-IV): sequencing the most valuable type-strain genomes for metagenomic binning, comparative biology and taxonomic classification.</title>
        <authorList>
            <person name="Goeker M."/>
        </authorList>
    </citation>
    <scope>NUCLEOTIDE SEQUENCE [LARGE SCALE GENOMIC DNA]</scope>
    <source>
        <strain evidence="3 4">DSM 26718</strain>
    </source>
</reference>
<dbReference type="Proteomes" id="UP000532746">
    <property type="component" value="Unassembled WGS sequence"/>
</dbReference>
<dbReference type="RefSeq" id="WP_183404488.1">
    <property type="nucleotide sequence ID" value="NZ_JACHGG010000004.1"/>
</dbReference>
<dbReference type="AlphaFoldDB" id="A0A7W9T4U1"/>
<sequence length="200" mass="21002">MKKITLSLLLVAGATGLARAQSVQVGIKAGPTLATITGDDANDANKYKAGLNAGVALQFGLAPKNFIALQPEILYSMKGARTENGAVESKSTLHYIDVPVLLRINADGPFFELGPQVGFLVGVKNELKSGAGSVSGTDKSLYNTVDIGGVAGVGYQFGSGPSLGLRYNMGFTPIYKDVLGNRNKQFNSAFQLQLGYRIGE</sequence>
<evidence type="ECO:0000313" key="3">
    <source>
        <dbReference type="EMBL" id="MBB6060409.1"/>
    </source>
</evidence>